<protein>
    <submittedName>
        <fullName evidence="1">Uncharacterized protein</fullName>
    </submittedName>
</protein>
<name>A0ABC9NL49_ESCAT</name>
<dbReference type="Proteomes" id="UP000003042">
    <property type="component" value="Unassembled WGS sequence"/>
</dbReference>
<dbReference type="EMBL" id="ABKX01000009">
    <property type="protein sequence ID" value="EDS90838.1"/>
    <property type="molecule type" value="Genomic_DNA"/>
</dbReference>
<dbReference type="AlphaFoldDB" id="A0ABC9NL49"/>
<evidence type="ECO:0000313" key="1">
    <source>
        <dbReference type="EMBL" id="EDS90838.1"/>
    </source>
</evidence>
<comment type="caution">
    <text evidence="1">The sequence shown here is derived from an EMBL/GenBank/DDBJ whole genome shotgun (WGS) entry which is preliminary data.</text>
</comment>
<reference evidence="1 2" key="1">
    <citation type="submission" date="2008-02" db="EMBL/GenBank/DDBJ databases">
        <title>Annotation of Escherichia albertii TW07627.</title>
        <authorList>
            <person name="Sutton G."/>
            <person name="Whittam T.S."/>
            <person name="Sebastian Y."/>
        </authorList>
    </citation>
    <scope>NUCLEOTIDE SEQUENCE [LARGE SCALE GENOMIC DNA]</scope>
    <source>
        <strain evidence="1 2">TW07627</strain>
    </source>
</reference>
<organism evidence="1 2">
    <name type="scientific">Escherichia albertii (strain TW07627)</name>
    <dbReference type="NCBI Taxonomy" id="502347"/>
    <lineage>
        <taxon>Bacteria</taxon>
        <taxon>Pseudomonadati</taxon>
        <taxon>Pseudomonadota</taxon>
        <taxon>Gammaproteobacteria</taxon>
        <taxon>Enterobacterales</taxon>
        <taxon>Enterobacteriaceae</taxon>
        <taxon>Escherichia</taxon>
    </lineage>
</organism>
<evidence type="ECO:0000313" key="2">
    <source>
        <dbReference type="Proteomes" id="UP000003042"/>
    </source>
</evidence>
<sequence>MLARKNSETHGCCGWDFEMTKLFLTQITNHFRRRYFKHGQLVGYITLPE</sequence>
<proteinExistence type="predicted"/>
<gene>
    <name evidence="1" type="ORF">ESCAB7627_2150</name>
</gene>
<accession>A0ABC9NL49</accession>